<keyword evidence="2" id="KW-1185">Reference proteome</keyword>
<evidence type="ECO:0000313" key="1">
    <source>
        <dbReference type="EMBL" id="KAK1860746.1"/>
    </source>
</evidence>
<name>A0ACC3BRW8_PYRYE</name>
<gene>
    <name evidence="1" type="ORF">I4F81_003334</name>
</gene>
<dbReference type="Proteomes" id="UP000798662">
    <property type="component" value="Chromosome 1"/>
</dbReference>
<comment type="caution">
    <text evidence="1">The sequence shown here is derived from an EMBL/GenBank/DDBJ whole genome shotgun (WGS) entry which is preliminary data.</text>
</comment>
<sequence>MGAAEVRAEVAALWVLAWPTYIALLCEVGMTTVAAVFLGRSGAAADLGGAYLGIALVNVLASAPIMGVATAQGTLSAQAYGAGAPALVGLYLQRGLAVNLAISAVVAPLLLYPAPLLWLLVGGGGGGHAAAAGGDVATTAAAAAAAAEAAAGQARVVEVATTFLRSYTPALLPLSAYDALRRYLLSQNIARPLLGSSAAGLAANVGLHWLFVAWGGGGVRGSAAALCLAQCVNVGVLVATIRVGRLHEATWTGWTPRLAARNLRPYLALGLPGLVQVCAEWWAMEGTLFIVARYGAVPLAAHAALMNVSFLAYLAPLAVGTAAATRVGGALGRADAPAARRAAGVAVAAGAAAGAATAATIWNARGVWPHLYVGGGGGGSGGAGESNEAAAPVVAALTTVLPVFAAFGLSDTLQAVLGGVLRGSGRQALGAYGNAAAFWVVGLPAGAVLAARAWAAGAGGAGVLRGVWLGVAASEWALVAAVGGVLAATDWEVQVRRAAAMAPAVLLRAALRSRHSAAAAATAAGVRHAQTVAGGSAAAGSGAGGAAGGGAGGWGAGRRRAAAATAAAAGLAAAAGVAAGVADPRETFGGLLGLRVLSADAPLASDHNPMKAPFSTVWPAAFKELVAELGRDKLSVDEDELEVRGKETSGYATPENPQMVVWPEDTADVSKIMTICHKYKVPVVPYAAGTSLEGHTTAPEGGVCISMQRLDKVLAVNVEDMDCVVQPGVGWMELNDHVRPNNMFLGVDPAPGAAIGGMCGTCCSGTNAVRYGTMKDQVLNLTVVLADGTVVKTGNRARKSSAGYDLARVIVGSEGTLAVVTEATLRLRNIPEYTRVARVSFKDVQDACQSVIKILQQGIQMGAIELLDEKMVEAVNDYSSMSMPLTPCILFKFTGPEEHVKHDIEAVRKITTKYTSSFEFTKNEEETEQLWGARKHAFWAAQTSQPGRELMATDVAVPLSRLADCLTETKKELDASFLFAPIVGHVGDSNFHVCIMFDPTNKRENDEAHRLNRAMVYRAIGMEGTCTGEHGVGLGKKEYLVPEFGESGVGMMKTIKRALDPDNLLNPGKIVDIGPVGGHSAAEAEAAAAVKKSKSFFG</sequence>
<protein>
    <submittedName>
        <fullName evidence="1">Uncharacterized protein</fullName>
    </submittedName>
</protein>
<accession>A0ACC3BRW8</accession>
<reference evidence="1" key="1">
    <citation type="submission" date="2019-11" db="EMBL/GenBank/DDBJ databases">
        <title>Nori genome reveals adaptations in red seaweeds to the harsh intertidal environment.</title>
        <authorList>
            <person name="Wang D."/>
            <person name="Mao Y."/>
        </authorList>
    </citation>
    <scope>NUCLEOTIDE SEQUENCE</scope>
    <source>
        <tissue evidence="1">Gametophyte</tissue>
    </source>
</reference>
<organism evidence="1 2">
    <name type="scientific">Pyropia yezoensis</name>
    <name type="common">Susabi-nori</name>
    <name type="synonym">Porphyra yezoensis</name>
    <dbReference type="NCBI Taxonomy" id="2788"/>
    <lineage>
        <taxon>Eukaryota</taxon>
        <taxon>Rhodophyta</taxon>
        <taxon>Bangiophyceae</taxon>
        <taxon>Bangiales</taxon>
        <taxon>Bangiaceae</taxon>
        <taxon>Pyropia</taxon>
    </lineage>
</organism>
<dbReference type="EMBL" id="CM020618">
    <property type="protein sequence ID" value="KAK1860746.1"/>
    <property type="molecule type" value="Genomic_DNA"/>
</dbReference>
<evidence type="ECO:0000313" key="2">
    <source>
        <dbReference type="Proteomes" id="UP000798662"/>
    </source>
</evidence>
<proteinExistence type="predicted"/>